<gene>
    <name evidence="1" type="ORF">SAMN05216212_2469</name>
</gene>
<organism evidence="1 2">
    <name type="scientific">Microbulbifer yueqingensis</name>
    <dbReference type="NCBI Taxonomy" id="658219"/>
    <lineage>
        <taxon>Bacteria</taxon>
        <taxon>Pseudomonadati</taxon>
        <taxon>Pseudomonadota</taxon>
        <taxon>Gammaproteobacteria</taxon>
        <taxon>Cellvibrionales</taxon>
        <taxon>Microbulbiferaceae</taxon>
        <taxon>Microbulbifer</taxon>
    </lineage>
</organism>
<proteinExistence type="predicted"/>
<dbReference type="STRING" id="658219.SAMN05216212_2469"/>
<dbReference type="AlphaFoldDB" id="A0A1G9CDS8"/>
<dbReference type="SUPFAM" id="SSF55486">
    <property type="entry name" value="Metalloproteases ('zincins'), catalytic domain"/>
    <property type="match status" value="1"/>
</dbReference>
<name>A0A1G9CDS8_9GAMM</name>
<dbReference type="Proteomes" id="UP000199305">
    <property type="component" value="Unassembled WGS sequence"/>
</dbReference>
<evidence type="ECO:0000313" key="2">
    <source>
        <dbReference type="Proteomes" id="UP000199305"/>
    </source>
</evidence>
<evidence type="ECO:0000313" key="1">
    <source>
        <dbReference type="EMBL" id="SDK49614.1"/>
    </source>
</evidence>
<dbReference type="OrthoDB" id="5699193at2"/>
<dbReference type="EMBL" id="FNFH01000005">
    <property type="protein sequence ID" value="SDK49614.1"/>
    <property type="molecule type" value="Genomic_DNA"/>
</dbReference>
<protein>
    <submittedName>
        <fullName evidence="1">Uncharacterized protein</fullName>
    </submittedName>
</protein>
<sequence length="564" mass="61375">MLRVNERPLEYPFTYRWKKIMKNTKGVPLIVFILLLLIQSLGACGGGGGGDGGSGAGAEDAVATSRLSGTISFERVPHDPVSFGLDYENTYISPGRGLVVSAVYVGEGSQADTGVTDENGFYELVVEEGSEVRVRVQARMVGDGQPGWDIRVADNTAGNALYAMESEPVTVSGDTELNLIATSGWDGQEYSGARVAAPFAILDTIYGAVEFLIESGQEDRLPDLRVYWSPNNRRSETTNRSAGELWSSHYRPRNGSIYLLGMAGEDTEEFDQHVILHEFAHYYEHRLSRWDSIGGPHSVAQWLDHRLAFNEGFATAFAVIVTGDPVYRDSLGEGQAGGWGYDVRTNPWGVVGWYGEASMIQLIYGLAGLMGDGDERRGFPAIHQVLTGELSTGEAPVSIFPFVHQLKQQYPAAFQDISALVQAQQIAEVVDGWATLETNNAGAEDVLPLYRDLVVGGSPVTLCANSQFDSAGDGNKLSVRQFLRLEVAEQRSFSLLVEGDEAAKPKFYLLENGQRHHYSVASEDGRSASLEATLEPGTYVLEVTDGDMIKGEKTGRICMEVSIS</sequence>
<reference evidence="2" key="1">
    <citation type="submission" date="2016-10" db="EMBL/GenBank/DDBJ databases">
        <authorList>
            <person name="Varghese N."/>
            <person name="Submissions S."/>
        </authorList>
    </citation>
    <scope>NUCLEOTIDE SEQUENCE [LARGE SCALE GENOMIC DNA]</scope>
    <source>
        <strain evidence="2">CGMCC 1.10658</strain>
    </source>
</reference>
<keyword evidence="2" id="KW-1185">Reference proteome</keyword>
<accession>A0A1G9CDS8</accession>